<evidence type="ECO:0000313" key="1">
    <source>
        <dbReference type="EMBL" id="CDW42114.1"/>
    </source>
</evidence>
<proteinExistence type="predicted"/>
<name>A0A0K2UV48_LEPSM</name>
<sequence>MSPGNSIHFVLRFYIFKN</sequence>
<reference evidence="1" key="1">
    <citation type="submission" date="2014-05" db="EMBL/GenBank/DDBJ databases">
        <authorList>
            <person name="Chronopoulou M."/>
        </authorList>
    </citation>
    <scope>NUCLEOTIDE SEQUENCE</scope>
    <source>
        <tissue evidence="1">Whole organism</tissue>
    </source>
</reference>
<organism evidence="1">
    <name type="scientific">Lepeophtheirus salmonis</name>
    <name type="common">Salmon louse</name>
    <name type="synonym">Caligus salmonis</name>
    <dbReference type="NCBI Taxonomy" id="72036"/>
    <lineage>
        <taxon>Eukaryota</taxon>
        <taxon>Metazoa</taxon>
        <taxon>Ecdysozoa</taxon>
        <taxon>Arthropoda</taxon>
        <taxon>Crustacea</taxon>
        <taxon>Multicrustacea</taxon>
        <taxon>Hexanauplia</taxon>
        <taxon>Copepoda</taxon>
        <taxon>Siphonostomatoida</taxon>
        <taxon>Caligidae</taxon>
        <taxon>Lepeophtheirus</taxon>
    </lineage>
</organism>
<dbReference type="AlphaFoldDB" id="A0A0K2UV48"/>
<accession>A0A0K2UV48</accession>
<protein>
    <submittedName>
        <fullName evidence="1">Uncharacterized protein</fullName>
    </submittedName>
</protein>
<dbReference type="EMBL" id="HACA01024753">
    <property type="protein sequence ID" value="CDW42114.1"/>
    <property type="molecule type" value="Transcribed_RNA"/>
</dbReference>